<dbReference type="EMBL" id="CP059851">
    <property type="protein sequence ID" value="QMW24479.1"/>
    <property type="molecule type" value="Genomic_DNA"/>
</dbReference>
<gene>
    <name evidence="3" type="ORF">H3309_01945</name>
</gene>
<keyword evidence="1" id="KW-0479">Metal-binding</keyword>
<accession>A0A7G5IM87</accession>
<dbReference type="AlphaFoldDB" id="A0A7G5IM87"/>
<dbReference type="PROSITE" id="PS51471">
    <property type="entry name" value="FE2OG_OXY"/>
    <property type="match status" value="1"/>
</dbReference>
<dbReference type="GO" id="GO:0046872">
    <property type="term" value="F:metal ion binding"/>
    <property type="evidence" value="ECO:0007669"/>
    <property type="project" value="UniProtKB-KW"/>
</dbReference>
<dbReference type="Proteomes" id="UP000515292">
    <property type="component" value="Chromosome"/>
</dbReference>
<dbReference type="KEGG" id="sand:H3309_01945"/>
<comment type="similarity">
    <text evidence="1">Belongs to the iron/ascorbate-dependent oxidoreductase family.</text>
</comment>
<keyword evidence="1" id="KW-0560">Oxidoreductase</keyword>
<evidence type="ECO:0000313" key="4">
    <source>
        <dbReference type="Proteomes" id="UP000515292"/>
    </source>
</evidence>
<feature type="domain" description="Fe2OG dioxygenase" evidence="2">
    <location>
        <begin position="97"/>
        <end position="210"/>
    </location>
</feature>
<evidence type="ECO:0000256" key="1">
    <source>
        <dbReference type="RuleBase" id="RU003682"/>
    </source>
</evidence>
<reference evidence="3 4" key="1">
    <citation type="submission" date="2020-07" db="EMBL/GenBank/DDBJ databases">
        <title>Complete genome sequence for Sandaracinobacter sp. M6.</title>
        <authorList>
            <person name="Tang Y."/>
            <person name="Liu Q."/>
            <person name="Guo Z."/>
            <person name="Lei P."/>
            <person name="Huang B."/>
        </authorList>
    </citation>
    <scope>NUCLEOTIDE SEQUENCE [LARGE SCALE GENOMIC DNA]</scope>
    <source>
        <strain evidence="3 4">M6</strain>
    </source>
</reference>
<name>A0A7G5IM87_9SPHN</name>
<organism evidence="3 4">
    <name type="scientific">Sandaracinobacteroides saxicola</name>
    <dbReference type="NCBI Taxonomy" id="2759707"/>
    <lineage>
        <taxon>Bacteria</taxon>
        <taxon>Pseudomonadati</taxon>
        <taxon>Pseudomonadota</taxon>
        <taxon>Alphaproteobacteria</taxon>
        <taxon>Sphingomonadales</taxon>
        <taxon>Sphingosinicellaceae</taxon>
        <taxon>Sandaracinobacteroides</taxon>
    </lineage>
</organism>
<dbReference type="InterPro" id="IPR005123">
    <property type="entry name" value="Oxoglu/Fe-dep_dioxygenase_dom"/>
</dbReference>
<dbReference type="GO" id="GO:0016491">
    <property type="term" value="F:oxidoreductase activity"/>
    <property type="evidence" value="ECO:0007669"/>
    <property type="project" value="UniProtKB-KW"/>
</dbReference>
<dbReference type="InterPro" id="IPR018655">
    <property type="entry name" value="DUF2086"/>
</dbReference>
<keyword evidence="1" id="KW-0408">Iron</keyword>
<dbReference type="RefSeq" id="WP_182298425.1">
    <property type="nucleotide sequence ID" value="NZ_CP059851.1"/>
</dbReference>
<proteinExistence type="inferred from homology"/>
<keyword evidence="4" id="KW-1185">Reference proteome</keyword>
<evidence type="ECO:0000259" key="2">
    <source>
        <dbReference type="PROSITE" id="PS51471"/>
    </source>
</evidence>
<protein>
    <submittedName>
        <fullName evidence="3">2OG-Fe(II) oxygenase</fullName>
    </submittedName>
</protein>
<evidence type="ECO:0000313" key="3">
    <source>
        <dbReference type="EMBL" id="QMW24479.1"/>
    </source>
</evidence>
<dbReference type="Gene3D" id="2.60.120.620">
    <property type="entry name" value="q2cbj1_9rhob like domain"/>
    <property type="match status" value="1"/>
</dbReference>
<dbReference type="Pfam" id="PF09859">
    <property type="entry name" value="Oxygenase-NA"/>
    <property type="match status" value="1"/>
</dbReference>
<sequence length="211" mass="23059">MLPGLVGRAECAVLAGMLDDGKTAFRSTVIMARHGYGRGEYRYFARPLPAPVQTLREMLYPPLAEVANRWATRLAGQRTWPADHAGLVAECAAAGQARPTPLLLRYGPGDYNRLHQDIYGALVFPLQLVVLLDEPGRDFSGGEFLLVEGRARMQSRASVVPLAQGDAVVFPVRDRPVSASRGWARATMRHGVAEVRSGQRRTLGIIFHDAA</sequence>